<dbReference type="Pfam" id="PF00910">
    <property type="entry name" value="RNA_helicase"/>
    <property type="match status" value="1"/>
</dbReference>
<keyword evidence="7" id="KW-0693">Viral RNA replication</keyword>
<dbReference type="InterPro" id="IPR043502">
    <property type="entry name" value="DNA/RNA_pol_sf"/>
</dbReference>
<dbReference type="SUPFAM" id="SSF56672">
    <property type="entry name" value="DNA/RNA polymerases"/>
    <property type="match status" value="1"/>
</dbReference>
<evidence type="ECO:0000256" key="8">
    <source>
        <dbReference type="SAM" id="MobiDB-lite"/>
    </source>
</evidence>
<feature type="compositionally biased region" description="Basic and acidic residues" evidence="8">
    <location>
        <begin position="833"/>
        <end position="842"/>
    </location>
</feature>
<keyword evidence="2" id="KW-0808">Transferase</keyword>
<dbReference type="Gene3D" id="3.30.70.270">
    <property type="match status" value="1"/>
</dbReference>
<dbReference type="GO" id="GO:0005524">
    <property type="term" value="F:ATP binding"/>
    <property type="evidence" value="ECO:0007669"/>
    <property type="project" value="UniProtKB-KW"/>
</dbReference>
<keyword evidence="3" id="KW-0548">Nucleotidyltransferase</keyword>
<feature type="transmembrane region" description="Helical" evidence="9">
    <location>
        <begin position="2028"/>
        <end position="2051"/>
    </location>
</feature>
<sequence>MPFTATSIQKEPDQVQQKLVKRMPRSLRRTVENNEKKKTGFACIKEVLIDDNYDYMLPPLPSGYKKKNQGCGWSRDLRPNDKYEYGPKYGVKLLKHVVLSDEATAKAKKIWLSVGTGDFDPRIMAQGFKLVGKLLYDSNYYNIKHVDCETRKCARQKLALVLSGHRLQRCDFVMRRPVPCKNRALRIWLKNYKFCLKNFCGLKRDRITDYLDELKTKNLAFMQGESDSSTASSFFEGMKSNIKGTLSYLKGVGSSTTSKLKSLQTDTMTSVLNSGTKMLVDSLFNSMYDSCVNALKSGVSNIKSWLVSIKDMIYKFMDTFSDTVMATIPIDEKLAHANKSMWCCLAVALFTLITLTWWSSQLASSVFMSILAFSLTKIGVQIDRKSSKDFMDAIYSDQAEMQGCSSTFETFGKAFIGLFSLGTIGSVTNIIARMPQVKNNIKDFFMWLVDSIYSLFSKGKHFFPDYQDIDDMGVYMKSCVACLDKYTSAQFFTNDVAAREIMRLGQQVLSFRRVLALSSGLTSSTHSYYNNILVKVEKLSEEVRAQAWVFRARIEPTWFSMYGAPGQGKSDTYQIMPKHVYDRVAKMLPDMFPLDFHPGMVYEKASGQAYCDKYNAEQHFAFAIEELAAMADPKMRAEELGLMQKIISRAPLPLTCAELSMKNCTYYASPFVVTTSNITDDELDAASGLTRPTTIYRRRHFHVEVMIKPGHGVPLNELLQRPDECWIYRMHYTPSRGQWIRLALRNTGVDFQQLVKVGHIDFTFSQLADLMAIKIINDYKRSAADRSFYMQNYAGNFGPSPPPPPPSSSSSNDDIPPILDDMSPLDPDGIEEEPSHSSKSEDITTAGAKLADECMSELDKSETITTAMQKAVEETQKYQTCFDDLPPLKSEEFENPKVDGHAKCTRELIDAWYSKNMDNYLTRHVSGVKWFNKLDPWIQQQLSSCVRSKKRSEEDFKLKILDRMYMDPQFNLLCEYQRRNLQLPPVCQTPVELPPRLVQFYTEDLIIFGMTKLVVEAIMQGSGTSEEEELVDWQDEVAESALEFIQDESGKWVRDPTSSCTGDYTIPSVENNPRFIKWDTRRIIAQKWIDAITEPGAVMSYVRSTRLYNYFFSEPAPRHKLWNRQGFNDWLPYELWFNGDSIQIDKYLEYAYKKNEPSLLLPVSFNDHQKWFWNRIHGSRKDRKNLYGDLMKLLCWYKLGVNENTPGLEEYNGYYLGHSVNDLKRAATRLSECCPAFEIFFAGIKDNAPKGINLPEGSEQCAIVARLKHICIETQEEVHSKKAKNTRPGRVHEFVLACNEEELKQYINEEVSFVKEQIPNDTLIICAYETYQALKTFWKGTKELGTGFFHTVGGFFYQYGFLIASILAGVCAYVLVVCGIGLAVKSVFATSAPKKLAKDTVKRAEMQSTTTDKDIKCLLEKQGKDEFVTFQSFSRGHLAKMSQKAQIRMQSKLEDSIDIQINNISNAIRNFVFYYEDKGREAHGLISGRRAFLNKHFFSTWGQNWTHMEIRNGDEVLYTLQPSDVHIQMDSTHRDLAWFDLGKGICSMPSLKRHLLAHEDYETVLGQREIARIHRLKVGGKITHRYAMGKGAARGEHKTMNAKLPNNKPFNLHLGEHFVTSGMESKNGDCGLPYVTTTDTGVVKILGLHCALANTQSVFLPLFQEDEPKSTAYMQGGKTVINQGTYIPSCVRSPTPERKQLDFDGRLVSLGSLPKGDFMPTETKIEASLFQGDLTYESIYPVTTAPAMLKPMTVDVLSSETETCEPVLRQPLKQGIVKMVSAPRRIFPKWMQELFEHEPQIAFAGFFPSTKRKFVMLTMEEAIQHLDMQASIGFDFKVEGFKSRSELWRKATETEEAWINPILRNKVMELFVAMKAGYEVKNVVSACLKDETRDLERVYLGKTRIFCVGSLAHLIMTIMVVGDVVFYMKENHLDTDVCIGINPHGSEWWILAEKLMKHKLFGGGDYSGFDSGITSKFGYALYLAMKWYINSGDSLYNWYLYNVCMSSIAPIFVINSECYWSDWMNSSGGWLTGFLNSFVNVCIFNAFHWFVCQTNGLGDRSRLEDLVCAFYGDDNLWSVCDDLKDLINMETLGEFIWEVFGMTYTTTSKGKIDSKFVDFDNLEFLCRKFRPRGNLYTAPLAEESIHGMLLWIKKSSLRTPADQLAVNVEQAMMEYYHYGQEKFEREEQRIRFYCEEYNVPYTAGSYEYYDDRWGTGMMSNRS</sequence>
<dbReference type="GO" id="GO:0003723">
    <property type="term" value="F:RNA binding"/>
    <property type="evidence" value="ECO:0007669"/>
    <property type="project" value="InterPro"/>
</dbReference>
<dbReference type="InterPro" id="IPR001205">
    <property type="entry name" value="RNA-dir_pol_C"/>
</dbReference>
<feature type="transmembrane region" description="Helical" evidence="9">
    <location>
        <begin position="1359"/>
        <end position="1384"/>
    </location>
</feature>
<dbReference type="CDD" id="cd23169">
    <property type="entry name" value="ps-ssRNAv-Picornavirales"/>
    <property type="match status" value="1"/>
</dbReference>
<evidence type="ECO:0000256" key="5">
    <source>
        <dbReference type="ARBA" id="ARBA00022801"/>
    </source>
</evidence>
<protein>
    <submittedName>
        <fullName evidence="11">RNA-dependent RNA polymerase</fullName>
    </submittedName>
</protein>
<dbReference type="InterPro" id="IPR014759">
    <property type="entry name" value="Helicase_SF3_ssRNA_vir"/>
</dbReference>
<dbReference type="PROSITE" id="PS51218">
    <property type="entry name" value="SF3_HELICASE_2"/>
    <property type="match status" value="1"/>
</dbReference>
<accession>A0A514DAG7</accession>
<feature type="transmembrane region" description="Helical" evidence="9">
    <location>
        <begin position="1905"/>
        <end position="1927"/>
    </location>
</feature>
<evidence type="ECO:0000256" key="4">
    <source>
        <dbReference type="ARBA" id="ARBA00022741"/>
    </source>
</evidence>
<dbReference type="Pfam" id="PF00680">
    <property type="entry name" value="RdRP_1"/>
    <property type="match status" value="1"/>
</dbReference>
<keyword evidence="9" id="KW-0812">Transmembrane</keyword>
<gene>
    <name evidence="11" type="ORF">H2RhizoLitter4957_000002</name>
</gene>
<evidence type="ECO:0000313" key="11">
    <source>
        <dbReference type="EMBL" id="QDH90599.1"/>
    </source>
</evidence>
<reference evidence="11" key="1">
    <citation type="submission" date="2019-05" db="EMBL/GenBank/DDBJ databases">
        <title>Metatranscriptomic reconstruction reveals RNA viruses with the potential to shape carbon cycling in soil.</title>
        <authorList>
            <person name="Starr E.P."/>
            <person name="Nuccio E."/>
            <person name="Pett-Ridge J."/>
            <person name="Banfield J.F."/>
            <person name="Firestone M.K."/>
        </authorList>
    </citation>
    <scope>NUCLEOTIDE SEQUENCE</scope>
    <source>
        <strain evidence="11">H2_Rhizo_Litter_49_scaffold_57</strain>
    </source>
</reference>
<dbReference type="GO" id="GO:0016787">
    <property type="term" value="F:hydrolase activity"/>
    <property type="evidence" value="ECO:0007669"/>
    <property type="project" value="UniProtKB-KW"/>
</dbReference>
<proteinExistence type="predicted"/>
<dbReference type="GO" id="GO:0003724">
    <property type="term" value="F:RNA helicase activity"/>
    <property type="evidence" value="ECO:0007669"/>
    <property type="project" value="InterPro"/>
</dbReference>
<evidence type="ECO:0000256" key="1">
    <source>
        <dbReference type="ARBA" id="ARBA00022484"/>
    </source>
</evidence>
<feature type="domain" description="SF3 helicase" evidence="10">
    <location>
        <begin position="536"/>
        <end position="720"/>
    </location>
</feature>
<keyword evidence="6" id="KW-0067">ATP-binding</keyword>
<keyword evidence="4" id="KW-0547">Nucleotide-binding</keyword>
<dbReference type="Gene3D" id="1.20.960.20">
    <property type="match status" value="1"/>
</dbReference>
<dbReference type="EMBL" id="MN035647">
    <property type="protein sequence ID" value="QDH90599.1"/>
    <property type="molecule type" value="Genomic_RNA"/>
</dbReference>
<evidence type="ECO:0000259" key="10">
    <source>
        <dbReference type="PROSITE" id="PS51218"/>
    </source>
</evidence>
<keyword evidence="5" id="KW-0378">Hydrolase</keyword>
<dbReference type="PROSITE" id="PS50096">
    <property type="entry name" value="IQ"/>
    <property type="match status" value="1"/>
</dbReference>
<evidence type="ECO:0000256" key="7">
    <source>
        <dbReference type="ARBA" id="ARBA00022953"/>
    </source>
</evidence>
<keyword evidence="9" id="KW-0472">Membrane</keyword>
<evidence type="ECO:0000256" key="3">
    <source>
        <dbReference type="ARBA" id="ARBA00022695"/>
    </source>
</evidence>
<evidence type="ECO:0000256" key="6">
    <source>
        <dbReference type="ARBA" id="ARBA00022840"/>
    </source>
</evidence>
<dbReference type="InterPro" id="IPR043128">
    <property type="entry name" value="Rev_trsase/Diguanyl_cyclase"/>
</dbReference>
<feature type="transmembrane region" description="Helical" evidence="9">
    <location>
        <begin position="1998"/>
        <end position="2016"/>
    </location>
</feature>
<dbReference type="GO" id="GO:0003968">
    <property type="term" value="F:RNA-directed RNA polymerase activity"/>
    <property type="evidence" value="ECO:0007669"/>
    <property type="project" value="UniProtKB-KW"/>
</dbReference>
<evidence type="ECO:0000256" key="9">
    <source>
        <dbReference type="SAM" id="Phobius"/>
    </source>
</evidence>
<keyword evidence="1 11" id="KW-0696">RNA-directed RNA polymerase</keyword>
<keyword evidence="9" id="KW-1133">Transmembrane helix</keyword>
<evidence type="ECO:0000256" key="2">
    <source>
        <dbReference type="ARBA" id="ARBA00022679"/>
    </source>
</evidence>
<feature type="region of interest" description="Disordered" evidence="8">
    <location>
        <begin position="794"/>
        <end position="844"/>
    </location>
</feature>
<dbReference type="InterPro" id="IPR000605">
    <property type="entry name" value="Helicase_SF3_ssDNA/RNA_vir"/>
</dbReference>
<organism evidence="11">
    <name type="scientific">Picornavirales sp</name>
    <dbReference type="NCBI Taxonomy" id="1955153"/>
    <lineage>
        <taxon>Viruses</taxon>
        <taxon>Riboviria</taxon>
        <taxon>Orthornavirae</taxon>
        <taxon>Pisuviricota</taxon>
        <taxon>Pisoniviricetes</taxon>
        <taxon>Picornavirales</taxon>
    </lineage>
</organism>
<name>A0A514DAG7_9VIRU</name>
<dbReference type="GO" id="GO:0006351">
    <property type="term" value="P:DNA-templated transcription"/>
    <property type="evidence" value="ECO:0007669"/>
    <property type="project" value="InterPro"/>
</dbReference>